<dbReference type="KEGG" id="pvw:HU752_018830"/>
<dbReference type="CDD" id="cd01300">
    <property type="entry name" value="YtcJ_like"/>
    <property type="match status" value="1"/>
</dbReference>
<evidence type="ECO:0000259" key="1">
    <source>
        <dbReference type="Pfam" id="PF07969"/>
    </source>
</evidence>
<dbReference type="Proteomes" id="UP000634530">
    <property type="component" value="Chromosome"/>
</dbReference>
<evidence type="ECO:0000313" key="3">
    <source>
        <dbReference type="Proteomes" id="UP000634530"/>
    </source>
</evidence>
<organism evidence="2 3">
    <name type="scientific">Pseudomonas vanderleydeniana</name>
    <dbReference type="NCBI Taxonomy" id="2745495"/>
    <lineage>
        <taxon>Bacteria</taxon>
        <taxon>Pseudomonadati</taxon>
        <taxon>Pseudomonadota</taxon>
        <taxon>Gammaproteobacteria</taxon>
        <taxon>Pseudomonadales</taxon>
        <taxon>Pseudomonadaceae</taxon>
        <taxon>Pseudomonas</taxon>
    </lineage>
</organism>
<dbReference type="InterPro" id="IPR013108">
    <property type="entry name" value="Amidohydro_3"/>
</dbReference>
<dbReference type="AlphaFoldDB" id="A0A9E6PFS0"/>
<dbReference type="InterPro" id="IPR011059">
    <property type="entry name" value="Metal-dep_hydrolase_composite"/>
</dbReference>
<dbReference type="Gene3D" id="2.30.40.10">
    <property type="entry name" value="Urease, subunit C, domain 1"/>
    <property type="match status" value="1"/>
</dbReference>
<keyword evidence="3" id="KW-1185">Reference proteome</keyword>
<evidence type="ECO:0000313" key="2">
    <source>
        <dbReference type="EMBL" id="QXI26017.1"/>
    </source>
</evidence>
<dbReference type="RefSeq" id="WP_186679538.1">
    <property type="nucleotide sequence ID" value="NZ_CP077093.1"/>
</dbReference>
<dbReference type="GO" id="GO:0016810">
    <property type="term" value="F:hydrolase activity, acting on carbon-nitrogen (but not peptide) bonds"/>
    <property type="evidence" value="ECO:0007669"/>
    <property type="project" value="InterPro"/>
</dbReference>
<dbReference type="PANTHER" id="PTHR22642">
    <property type="entry name" value="IMIDAZOLONEPROPIONASE"/>
    <property type="match status" value="1"/>
</dbReference>
<accession>A0A9E6PFS0</accession>
<dbReference type="InterPro" id="IPR033932">
    <property type="entry name" value="YtcJ-like"/>
</dbReference>
<feature type="domain" description="Amidohydrolase 3" evidence="1">
    <location>
        <begin position="50"/>
        <end position="532"/>
    </location>
</feature>
<reference evidence="2 3" key="2">
    <citation type="journal article" date="2021" name="Microorganisms">
        <title>The Ever-Expanding Pseudomonas Genus: Description of 43 New Species and Partition of the Pseudomonas putida Group.</title>
        <authorList>
            <person name="Girard L."/>
            <person name="Lood C."/>
            <person name="Hofte M."/>
            <person name="Vandamme P."/>
            <person name="Rokni-Zadeh H."/>
            <person name="van Noort V."/>
            <person name="Lavigne R."/>
            <person name="De Mot R."/>
        </authorList>
    </citation>
    <scope>NUCLEOTIDE SEQUENCE [LARGE SCALE GENOMIC DNA]</scope>
    <source>
        <strain evidence="2 3">RW8P3</strain>
    </source>
</reference>
<dbReference type="Gene3D" id="3.10.310.70">
    <property type="match status" value="1"/>
</dbReference>
<dbReference type="SUPFAM" id="SSF51338">
    <property type="entry name" value="Composite domain of metallo-dependent hydrolases"/>
    <property type="match status" value="1"/>
</dbReference>
<reference evidence="2 3" key="1">
    <citation type="journal article" date="2020" name="Microorganisms">
        <title>Reliable Identification of Environmental Pseudomonas Isolates Using the rpoD Gene.</title>
        <authorList>
            <consortium name="The Broad Institute Genome Sequencing Platform"/>
            <person name="Girard L."/>
            <person name="Lood C."/>
            <person name="Rokni-Zadeh H."/>
            <person name="van Noort V."/>
            <person name="Lavigne R."/>
            <person name="De Mot R."/>
        </authorList>
    </citation>
    <scope>NUCLEOTIDE SEQUENCE [LARGE SCALE GENOMIC DNA]</scope>
    <source>
        <strain evidence="2 3">RW8P3</strain>
    </source>
</reference>
<gene>
    <name evidence="2" type="ORF">HU752_018830</name>
</gene>
<dbReference type="Pfam" id="PF07969">
    <property type="entry name" value="Amidohydro_3"/>
    <property type="match status" value="1"/>
</dbReference>
<proteinExistence type="predicted"/>
<dbReference type="SUPFAM" id="SSF51556">
    <property type="entry name" value="Metallo-dependent hydrolases"/>
    <property type="match status" value="1"/>
</dbReference>
<dbReference type="EMBL" id="CP077093">
    <property type="protein sequence ID" value="QXI26017.1"/>
    <property type="molecule type" value="Genomic_DNA"/>
</dbReference>
<protein>
    <submittedName>
        <fullName evidence="2">Amidohydrolase</fullName>
    </submittedName>
</protein>
<name>A0A9E6PFS0_9PSED</name>
<sequence length="612" mass="68039">MNADLILFNGLFHTVDREKPRASAVAIREGRFVAVGTDAEAMALRGSDTQLIDLKGRCVIPGLNDSHLHLIRGGLNYNLELRWEGVPSLADALRMLKDQADRTPTPQWVRVVGGWNEFQFAEKRMPTLEELNQAAPDTPVFVLHLYDRALLNRAALRVVGYTRDTPNPPGGEIVRDSNGEPTGMLVARPNAMILYSTLAKGPKLPLEYQVNSTRQFMRELNRLGLTSAIDAGGGFQNYPDDYQVIEQLAKEQQLTVRIAYNLFTQKPKEELADFKNWTGSVKLHQGDDFLRHNGAGEMLVFSAADFEDFLEPRPDLPASMEADLEPVVRHLVEHRWPFRLHATYNESISRMLDVFEKVNRDIPFNGLPWFFDHAETITPQNIERVRALGGGIAIQDRMAFQGEYFVDRYGSKAAEATPPIKRMLAEGVPVGAGTDATRVSSYNPWTSLYWLVSGRTVGGLALYEEGLSRETALELFTHGSAWFSSEQGKKGQIKVGQLADLAALSADFFSVEEEAIKWIESVLTVVGGKVVYAAENFEKLGPGNLPVLPDWSPVAKVPGHWRQNAPMQAQVHLCSGPCAVHAHGHERARHSNVPISDFQGFWGAFGCSCFAF</sequence>
<dbReference type="Gene3D" id="3.20.20.140">
    <property type="entry name" value="Metal-dependent hydrolases"/>
    <property type="match status" value="1"/>
</dbReference>
<dbReference type="InterPro" id="IPR032466">
    <property type="entry name" value="Metal_Hydrolase"/>
</dbReference>
<dbReference type="PANTHER" id="PTHR22642:SF21">
    <property type="entry name" value="PERIPLASMIC PROTEIN"/>
    <property type="match status" value="1"/>
</dbReference>